<protein>
    <submittedName>
        <fullName evidence="1">Uncharacterized protein</fullName>
    </submittedName>
</protein>
<dbReference type="Proteomes" id="UP000190395">
    <property type="component" value="Unassembled WGS sequence"/>
</dbReference>
<gene>
    <name evidence="1" type="ORF">SAMN02745152_00562</name>
</gene>
<dbReference type="OrthoDB" id="355867at2"/>
<evidence type="ECO:0000313" key="1">
    <source>
        <dbReference type="EMBL" id="SJZ54868.1"/>
    </source>
</evidence>
<organism evidence="1 2">
    <name type="scientific">Treponema berlinense</name>
    <dbReference type="NCBI Taxonomy" id="225004"/>
    <lineage>
        <taxon>Bacteria</taxon>
        <taxon>Pseudomonadati</taxon>
        <taxon>Spirochaetota</taxon>
        <taxon>Spirochaetia</taxon>
        <taxon>Spirochaetales</taxon>
        <taxon>Treponemataceae</taxon>
        <taxon>Treponema</taxon>
    </lineage>
</organism>
<reference evidence="1 2" key="1">
    <citation type="submission" date="2017-02" db="EMBL/GenBank/DDBJ databases">
        <authorList>
            <person name="Peterson S.W."/>
        </authorList>
    </citation>
    <scope>NUCLEOTIDE SEQUENCE [LARGE SCALE GENOMIC DNA]</scope>
    <source>
        <strain evidence="1 2">ATCC BAA-909</strain>
    </source>
</reference>
<proteinExistence type="predicted"/>
<dbReference type="EMBL" id="FUXC01000002">
    <property type="protein sequence ID" value="SJZ54868.1"/>
    <property type="molecule type" value="Genomic_DNA"/>
</dbReference>
<accession>A0A1T4LK08</accession>
<name>A0A1T4LK08_9SPIR</name>
<sequence length="319" mass="36624">MNTIPLIFNERQINRAVLGGKDSPSEIKLPVGLLLLNGKGSQFRSAILEKLIKMGFEQIVSVEKNHENYNINELSRKFPSVKFVIPLEKVNEGELINIGMSEFSCDNVLVFRDNLKIEGELISPRVLERIEELKILCTSPRLTCGSITNFPLIFSPTVRGSTFDVFASSSISDGLKTLYPLDNIGIYNRKKFIELGGFDYTISSLHWQTLDFFMRAWLWGEKVLISTLYSFSYEDDFPVENLTANLSYGRFFLKNLLPRFDEDHGVIPKSSFFVYLLRSGCGLIESCRQFCDARNWVSKNKYRFKIDAKYLVENWGKIK</sequence>
<dbReference type="AlphaFoldDB" id="A0A1T4LK08"/>
<dbReference type="STRING" id="225004.SAMN02745152_00562"/>
<dbReference type="RefSeq" id="WP_078930313.1">
    <property type="nucleotide sequence ID" value="NZ_FUXC01000002.1"/>
</dbReference>
<keyword evidence="2" id="KW-1185">Reference proteome</keyword>
<evidence type="ECO:0000313" key="2">
    <source>
        <dbReference type="Proteomes" id="UP000190395"/>
    </source>
</evidence>
<dbReference type="GeneID" id="303366832"/>